<proteinExistence type="predicted"/>
<keyword evidence="4" id="KW-1185">Reference proteome</keyword>
<dbReference type="AlphaFoldDB" id="V6LQF4"/>
<dbReference type="VEuPathDB" id="GiardiaDB:SS50377_23800"/>
<evidence type="ECO:0000313" key="4">
    <source>
        <dbReference type="Proteomes" id="UP000018208"/>
    </source>
</evidence>
<dbReference type="EMBL" id="AUWU02000004">
    <property type="protein sequence ID" value="KAH0573865.1"/>
    <property type="molecule type" value="Genomic_DNA"/>
</dbReference>
<organism evidence="2">
    <name type="scientific">Spironucleus salmonicida</name>
    <dbReference type="NCBI Taxonomy" id="348837"/>
    <lineage>
        <taxon>Eukaryota</taxon>
        <taxon>Metamonada</taxon>
        <taxon>Diplomonadida</taxon>
        <taxon>Hexamitidae</taxon>
        <taxon>Hexamitinae</taxon>
        <taxon>Spironucleus</taxon>
    </lineage>
</organism>
<keyword evidence="1" id="KW-1133">Transmembrane helix</keyword>
<feature type="transmembrane region" description="Helical" evidence="1">
    <location>
        <begin position="498"/>
        <end position="523"/>
    </location>
</feature>
<keyword evidence="1" id="KW-0472">Membrane</keyword>
<evidence type="ECO:0000313" key="3">
    <source>
        <dbReference type="EMBL" id="KAH0573865.1"/>
    </source>
</evidence>
<reference evidence="3" key="2">
    <citation type="submission" date="2020-12" db="EMBL/GenBank/DDBJ databases">
        <title>New Spironucleus salmonicida genome in near-complete chromosomes.</title>
        <authorList>
            <person name="Xu F."/>
            <person name="Kurt Z."/>
            <person name="Jimenez-Gonzalez A."/>
            <person name="Astvaldsson A."/>
            <person name="Andersson J.O."/>
            <person name="Svard S.G."/>
        </authorList>
    </citation>
    <scope>NUCLEOTIDE SEQUENCE</scope>
    <source>
        <strain evidence="3">ATCC 50377</strain>
    </source>
</reference>
<reference evidence="2 3" key="1">
    <citation type="journal article" date="2014" name="PLoS Genet.">
        <title>The Genome of Spironucleus salmonicida Highlights a Fish Pathogen Adapted to Fluctuating Environments.</title>
        <authorList>
            <person name="Xu F."/>
            <person name="Jerlstrom-Hultqvist J."/>
            <person name="Einarsson E."/>
            <person name="Astvaldsson A."/>
            <person name="Svard S.G."/>
            <person name="Andersson J.O."/>
        </authorList>
    </citation>
    <scope>NUCLEOTIDE SEQUENCE</scope>
    <source>
        <strain evidence="3">ATCC 50377</strain>
    </source>
</reference>
<gene>
    <name evidence="2" type="ORF">SS50377_13560</name>
    <name evidence="3" type="ORF">SS50377_23800</name>
</gene>
<evidence type="ECO:0000256" key="1">
    <source>
        <dbReference type="SAM" id="Phobius"/>
    </source>
</evidence>
<name>V6LQF4_9EUKA</name>
<evidence type="ECO:0000313" key="2">
    <source>
        <dbReference type="EMBL" id="EST46478.1"/>
    </source>
</evidence>
<protein>
    <submittedName>
        <fullName evidence="2">Uncharacterized protein</fullName>
    </submittedName>
</protein>
<dbReference type="Proteomes" id="UP000018208">
    <property type="component" value="Unassembled WGS sequence"/>
</dbReference>
<accession>V6LQF4</accession>
<sequence>MLVLLLLAEPTKCFQDNAELIGIVQQSQYNMLVKNINPQPIKCQAFNNTASTATLNYMDVTAKSIKANFQYFSDRPIEIYFQNVEAAIFKKMAELSIISYSVKLQDELDVSGTFSLIQNTLVNTSNCWNIMTLNYSRSGDSSYINLTANPNDCIITTPTVQFQYLVGSVWKNVAIAPLASPPPDYEGYKKPFVHMTTKFYRVNRSDSTAEVQAQMDDFFIEFSKNRLMKTRLFLEFTQSGSTLTQQIFSPISNIVTVSNECQTAISGFGTISTDFLQVVGDLTQLRECITDIVTVQSSMILNDTQIFDDRLFSVMVGMATLMFKFSSPQDAMLELPSSPNALVIMSFLDADGKVVREEAKEYTISLSCFYKISAIISYAETCIVFFPVQTDRCVQLYSKAAKTRFQQILQADAATASRLIYQVYEFTMPFESVPYFRTCLRENTTSMNTTFTFFQGSYSARQHAFVDTLKTSFQPLVMFNNDYDFQFQYVVGIDQTSLIAMPVSIILVVLFITVGTVFAVLIVRLSQ</sequence>
<dbReference type="EMBL" id="KI546074">
    <property type="protein sequence ID" value="EST46478.1"/>
    <property type="molecule type" value="Genomic_DNA"/>
</dbReference>
<keyword evidence="1" id="KW-0812">Transmembrane</keyword>